<accession>A0ABR4IC97</accession>
<gene>
    <name evidence="1" type="ORF">BDW59DRAFT_161817</name>
</gene>
<dbReference type="SUPFAM" id="SSF48403">
    <property type="entry name" value="Ankyrin repeat"/>
    <property type="match status" value="1"/>
</dbReference>
<keyword evidence="2" id="KW-1185">Reference proteome</keyword>
<evidence type="ECO:0000313" key="1">
    <source>
        <dbReference type="EMBL" id="KAL2825341.1"/>
    </source>
</evidence>
<comment type="caution">
    <text evidence="1">The sequence shown here is derived from an EMBL/GenBank/DDBJ whole genome shotgun (WGS) entry which is preliminary data.</text>
</comment>
<evidence type="ECO:0008006" key="3">
    <source>
        <dbReference type="Google" id="ProtNLM"/>
    </source>
</evidence>
<evidence type="ECO:0000313" key="2">
    <source>
        <dbReference type="Proteomes" id="UP001610335"/>
    </source>
</evidence>
<protein>
    <recommendedName>
        <fullName evidence="3">Ankyrin repeat-containing domain protein</fullName>
    </recommendedName>
</protein>
<proteinExistence type="predicted"/>
<dbReference type="EMBL" id="JBFXLS010000037">
    <property type="protein sequence ID" value="KAL2825341.1"/>
    <property type="molecule type" value="Genomic_DNA"/>
</dbReference>
<dbReference type="Gene3D" id="1.25.40.20">
    <property type="entry name" value="Ankyrin repeat-containing domain"/>
    <property type="match status" value="1"/>
</dbReference>
<dbReference type="InterPro" id="IPR036770">
    <property type="entry name" value="Ankyrin_rpt-contain_sf"/>
</dbReference>
<reference evidence="1 2" key="1">
    <citation type="submission" date="2024-07" db="EMBL/GenBank/DDBJ databases">
        <title>Section-level genome sequencing and comparative genomics of Aspergillus sections Usti and Cavernicolus.</title>
        <authorList>
            <consortium name="Lawrence Berkeley National Laboratory"/>
            <person name="Nybo J.L."/>
            <person name="Vesth T.C."/>
            <person name="Theobald S."/>
            <person name="Frisvad J.C."/>
            <person name="Larsen T.O."/>
            <person name="Kjaerboelling I."/>
            <person name="Rothschild-Mancinelli K."/>
            <person name="Lyhne E.K."/>
            <person name="Kogle M.E."/>
            <person name="Barry K."/>
            <person name="Clum A."/>
            <person name="Na H."/>
            <person name="Ledsgaard L."/>
            <person name="Lin J."/>
            <person name="Lipzen A."/>
            <person name="Kuo A."/>
            <person name="Riley R."/>
            <person name="Mondo S."/>
            <person name="LaButti K."/>
            <person name="Haridas S."/>
            <person name="Pangalinan J."/>
            <person name="Salamov A.A."/>
            <person name="Simmons B.A."/>
            <person name="Magnuson J.K."/>
            <person name="Chen J."/>
            <person name="Drula E."/>
            <person name="Henrissat B."/>
            <person name="Wiebenga A."/>
            <person name="Lubbers R.J."/>
            <person name="Gomes A.C."/>
            <person name="Makela M.R."/>
            <person name="Stajich J."/>
            <person name="Grigoriev I.V."/>
            <person name="Mortensen U.H."/>
            <person name="De vries R.P."/>
            <person name="Baker S.E."/>
            <person name="Andersen M.R."/>
        </authorList>
    </citation>
    <scope>NUCLEOTIDE SEQUENCE [LARGE SCALE GENOMIC DNA]</scope>
    <source>
        <strain evidence="1 2">CBS 600.67</strain>
    </source>
</reference>
<name>A0ABR4IC97_9EURO</name>
<sequence>MSDPFSVAGSTVGVISLGLQLCNQLVSYCRSVRDANQDLQNIATKAAGLRAPLKALRDILEEEELEQSDISPHRNRTSYLGDDMKDKIQAIVSVSVSKRGSARYGGGFGCDPDESAHIPACVSLYSVQHLSLIPHLVDLQKKTLEEMKNMSLALGSNVMISTSLAQATTSSLPNQPCKDTLALDPRERSTVVSRSPGHKISQQMISKKYSFRCRRLGLLISVSLSMTSGAGGLSIAPGLRFYAISPRESPIVDLINSRPVYFLDEKKWEMSYSIPNLRKWFSQAKAWPADASSEGETLLHHSYRYNQYLTVDSQEKNLKLVKFLVDNGDPVDMTTCAGETPLDTMFGFNAGNFEGSSKLIRFLIDRDSYFTQIPELLSQGQRQVLQAILAEDEDAVLLPSITKMILRESEADLRAALALGKVAANDTIQSMTLLELAVGWPKGVQILLEAGADVHQQSLATYNLAFRAAYLECYGSLDLFLKAGCLIDVTILIWPNCANARPKVLEELASRRKKLAILAKRHLPQQYLAWAKGDAVPDRVAPYFYNALIKRTIPVEPGLEPEYTGMSLYHVTYILGIQTPFTRISLETLELMYTSGFHDIDVLDSLGRTPLMVGGFEIVNRLQRARWLVSKGANLFRTLPQCSSTFFHIFGGLMGGYFPYRQDLLMVDAAGVGPFARFIMQAPIQDHCLCACSIGGCTPLLIALRRAAQHLNFGDQGGNFEFFTLFFAKATIEVFRSIIRFMTFGAVGLTHTCCRQIEDQNDYRFHFQEKEKEEILEIRQEEQALLEKFEGLISKFNTEFDTLNIPVFEFLEDHWYPQIMDFLSMVDVYDQDHVSETRALGVHLQWDQSCIPQRTSLLLFSKVWKVSDDI</sequence>
<organism evidence="1 2">
    <name type="scientific">Aspergillus cavernicola</name>
    <dbReference type="NCBI Taxonomy" id="176166"/>
    <lineage>
        <taxon>Eukaryota</taxon>
        <taxon>Fungi</taxon>
        <taxon>Dikarya</taxon>
        <taxon>Ascomycota</taxon>
        <taxon>Pezizomycotina</taxon>
        <taxon>Eurotiomycetes</taxon>
        <taxon>Eurotiomycetidae</taxon>
        <taxon>Eurotiales</taxon>
        <taxon>Aspergillaceae</taxon>
        <taxon>Aspergillus</taxon>
        <taxon>Aspergillus subgen. Nidulantes</taxon>
    </lineage>
</organism>
<dbReference type="Proteomes" id="UP001610335">
    <property type="component" value="Unassembled WGS sequence"/>
</dbReference>